<comment type="caution">
    <text evidence="2">The sequence shown here is derived from an EMBL/GenBank/DDBJ whole genome shotgun (WGS) entry which is preliminary data.</text>
</comment>
<proteinExistence type="predicted"/>
<dbReference type="Proteomes" id="UP000265520">
    <property type="component" value="Unassembled WGS sequence"/>
</dbReference>
<keyword evidence="3" id="KW-1185">Reference proteome</keyword>
<protein>
    <submittedName>
        <fullName evidence="2">Uncharacterized protein</fullName>
    </submittedName>
</protein>
<sequence>MGIERNNKSAVREQQRPIIEHKANASNAGLPSNVGLPVSLLLPPGILLDRAKETPERSAATTEQDSEVSLNHAPPSSISDA</sequence>
<organism evidence="2 3">
    <name type="scientific">Trifolium medium</name>
    <dbReference type="NCBI Taxonomy" id="97028"/>
    <lineage>
        <taxon>Eukaryota</taxon>
        <taxon>Viridiplantae</taxon>
        <taxon>Streptophyta</taxon>
        <taxon>Embryophyta</taxon>
        <taxon>Tracheophyta</taxon>
        <taxon>Spermatophyta</taxon>
        <taxon>Magnoliopsida</taxon>
        <taxon>eudicotyledons</taxon>
        <taxon>Gunneridae</taxon>
        <taxon>Pentapetalae</taxon>
        <taxon>rosids</taxon>
        <taxon>fabids</taxon>
        <taxon>Fabales</taxon>
        <taxon>Fabaceae</taxon>
        <taxon>Papilionoideae</taxon>
        <taxon>50 kb inversion clade</taxon>
        <taxon>NPAAA clade</taxon>
        <taxon>Hologalegina</taxon>
        <taxon>IRL clade</taxon>
        <taxon>Trifolieae</taxon>
        <taxon>Trifolium</taxon>
    </lineage>
</organism>
<reference evidence="2 3" key="1">
    <citation type="journal article" date="2018" name="Front. Plant Sci.">
        <title>Red Clover (Trifolium pratense) and Zigzag Clover (T. medium) - A Picture of Genomic Similarities and Differences.</title>
        <authorList>
            <person name="Dluhosova J."/>
            <person name="Istvanek J."/>
            <person name="Nedelnik J."/>
            <person name="Repkova J."/>
        </authorList>
    </citation>
    <scope>NUCLEOTIDE SEQUENCE [LARGE SCALE GENOMIC DNA]</scope>
    <source>
        <strain evidence="3">cv. 10/8</strain>
        <tissue evidence="2">Leaf</tissue>
    </source>
</reference>
<feature type="region of interest" description="Disordered" evidence="1">
    <location>
        <begin position="52"/>
        <end position="81"/>
    </location>
</feature>
<evidence type="ECO:0000256" key="1">
    <source>
        <dbReference type="SAM" id="MobiDB-lite"/>
    </source>
</evidence>
<dbReference type="EMBL" id="LXQA010155615">
    <property type="protein sequence ID" value="MCI26839.1"/>
    <property type="molecule type" value="Genomic_DNA"/>
</dbReference>
<dbReference type="AlphaFoldDB" id="A0A392QS74"/>
<evidence type="ECO:0000313" key="3">
    <source>
        <dbReference type="Proteomes" id="UP000265520"/>
    </source>
</evidence>
<name>A0A392QS74_9FABA</name>
<accession>A0A392QS74</accession>
<evidence type="ECO:0000313" key="2">
    <source>
        <dbReference type="EMBL" id="MCI26839.1"/>
    </source>
</evidence>
<feature type="compositionally biased region" description="Polar residues" evidence="1">
    <location>
        <begin position="59"/>
        <end position="81"/>
    </location>
</feature>